<sequence>MTTTTDKPLSHAEVDRLKTARLLPNLTKIPLFIGIMVFLTGFAWTVDSSLGKWAAYVGIGYMWMGMVTFMHDGTHNTLFKEKWANWAFGIICMVPLMVSFISFKEDHLEHHRYNRSYEDPDAFTMGKRGVLDFVLFYTYIVAGAVLSLVHFNLIYPVQRFNLKQWAIHLFEVALKIACYWALVVWATNHGVLAKTLEVWLIPVFFFSLFNSVRFIAEHYETPWNEGQLVGSRTIISNPVHSFFWNNINWHIGHHVYPSIPWYNLVELHKLMEATIKAKGAIVEKSYTAVFLRALLRGPETEERLKAVLNSGSSS</sequence>
<feature type="transmembrane region" description="Helical" evidence="1">
    <location>
        <begin position="26"/>
        <end position="47"/>
    </location>
</feature>
<dbReference type="InterPro" id="IPR005804">
    <property type="entry name" value="FA_desaturase_dom"/>
</dbReference>
<dbReference type="PANTHER" id="PTHR19353:SF19">
    <property type="entry name" value="DELTA(5) FATTY ACID DESATURASE C-RELATED"/>
    <property type="match status" value="1"/>
</dbReference>
<dbReference type="GO" id="GO:0016020">
    <property type="term" value="C:membrane"/>
    <property type="evidence" value="ECO:0007669"/>
    <property type="project" value="TreeGrafter"/>
</dbReference>
<dbReference type="GO" id="GO:0016717">
    <property type="term" value="F:oxidoreductase activity, acting on paired donors, with oxidation of a pair of donors resulting in the reduction of molecular oxygen to two molecules of water"/>
    <property type="evidence" value="ECO:0007669"/>
    <property type="project" value="TreeGrafter"/>
</dbReference>
<keyword evidence="1" id="KW-0812">Transmembrane</keyword>
<dbReference type="Pfam" id="PF00487">
    <property type="entry name" value="FA_desaturase"/>
    <property type="match status" value="1"/>
</dbReference>
<evidence type="ECO:0000259" key="2">
    <source>
        <dbReference type="Pfam" id="PF00487"/>
    </source>
</evidence>
<protein>
    <submittedName>
        <fullName evidence="3">Fatty acid desaturase</fullName>
    </submittedName>
</protein>
<evidence type="ECO:0000313" key="3">
    <source>
        <dbReference type="EMBL" id="VAW82643.1"/>
    </source>
</evidence>
<feature type="transmembrane region" description="Helical" evidence="1">
    <location>
        <begin position="53"/>
        <end position="71"/>
    </location>
</feature>
<dbReference type="AlphaFoldDB" id="A0A3B0Z2Z6"/>
<dbReference type="InterPro" id="IPR012171">
    <property type="entry name" value="Fatty_acid_desaturase"/>
</dbReference>
<gene>
    <name evidence="3" type="ORF">MNBD_GAMMA13-1449</name>
</gene>
<reference evidence="3" key="1">
    <citation type="submission" date="2018-06" db="EMBL/GenBank/DDBJ databases">
        <authorList>
            <person name="Zhirakovskaya E."/>
        </authorList>
    </citation>
    <scope>NUCLEOTIDE SEQUENCE</scope>
</reference>
<feature type="transmembrane region" description="Helical" evidence="1">
    <location>
        <begin position="83"/>
        <end position="103"/>
    </location>
</feature>
<keyword evidence="1" id="KW-0472">Membrane</keyword>
<organism evidence="3">
    <name type="scientific">hydrothermal vent metagenome</name>
    <dbReference type="NCBI Taxonomy" id="652676"/>
    <lineage>
        <taxon>unclassified sequences</taxon>
        <taxon>metagenomes</taxon>
        <taxon>ecological metagenomes</taxon>
    </lineage>
</organism>
<feature type="transmembrane region" description="Helical" evidence="1">
    <location>
        <begin position="198"/>
        <end position="216"/>
    </location>
</feature>
<dbReference type="GO" id="GO:0008610">
    <property type="term" value="P:lipid biosynthetic process"/>
    <property type="evidence" value="ECO:0007669"/>
    <property type="project" value="UniProtKB-ARBA"/>
</dbReference>
<keyword evidence="1" id="KW-1133">Transmembrane helix</keyword>
<dbReference type="EMBL" id="UOFK01000328">
    <property type="protein sequence ID" value="VAW82643.1"/>
    <property type="molecule type" value="Genomic_DNA"/>
</dbReference>
<feature type="transmembrane region" description="Helical" evidence="1">
    <location>
        <begin position="167"/>
        <end position="186"/>
    </location>
</feature>
<dbReference type="PANTHER" id="PTHR19353">
    <property type="entry name" value="FATTY ACID DESATURASE 2"/>
    <property type="match status" value="1"/>
</dbReference>
<proteinExistence type="predicted"/>
<feature type="domain" description="Fatty acid desaturase" evidence="2">
    <location>
        <begin position="53"/>
        <end position="279"/>
    </location>
</feature>
<evidence type="ECO:0000256" key="1">
    <source>
        <dbReference type="SAM" id="Phobius"/>
    </source>
</evidence>
<name>A0A3B0Z2Z6_9ZZZZ</name>
<feature type="transmembrane region" description="Helical" evidence="1">
    <location>
        <begin position="134"/>
        <end position="155"/>
    </location>
</feature>
<accession>A0A3B0Z2Z6</accession>